<dbReference type="AlphaFoldDB" id="A0A2N9M069"/>
<name>A0A2N9M069_9BACT</name>
<accession>A0A2N9M069</accession>
<gene>
    <name evidence="1" type="ORF">SBA5_70023</name>
</gene>
<organism evidence="1 2">
    <name type="scientific">Candidatus Sulfuritelmatomonas gaucii</name>
    <dbReference type="NCBI Taxonomy" id="2043161"/>
    <lineage>
        <taxon>Bacteria</taxon>
        <taxon>Pseudomonadati</taxon>
        <taxon>Acidobacteriota</taxon>
        <taxon>Terriglobia</taxon>
        <taxon>Terriglobales</taxon>
        <taxon>Acidobacteriaceae</taxon>
        <taxon>Candidatus Sulfuritelmatomonas</taxon>
    </lineage>
</organism>
<sequence>MNHGLHFSPRAGSAGRCATESCPHNLREVPLSPPIRGNAAAGNLYEPIVRPRPPWLQKLNPFENAIAAFYAGVNIQSHPIAEIHSARRSAFLR</sequence>
<reference evidence="2" key="1">
    <citation type="submission" date="2018-02" db="EMBL/GenBank/DDBJ databases">
        <authorList>
            <person name="Hausmann B."/>
        </authorList>
    </citation>
    <scope>NUCLEOTIDE SEQUENCE [LARGE SCALE GENOMIC DNA]</scope>
    <source>
        <strain evidence="2">Peat soil MAG SbA5</strain>
    </source>
</reference>
<protein>
    <submittedName>
        <fullName evidence="1">Uncharacterized protein</fullName>
    </submittedName>
</protein>
<evidence type="ECO:0000313" key="1">
    <source>
        <dbReference type="EMBL" id="SPE28859.1"/>
    </source>
</evidence>
<evidence type="ECO:0000313" key="2">
    <source>
        <dbReference type="Proteomes" id="UP000239735"/>
    </source>
</evidence>
<dbReference type="Proteomes" id="UP000239735">
    <property type="component" value="Unassembled WGS sequence"/>
</dbReference>
<dbReference type="EMBL" id="OKRB01000130">
    <property type="protein sequence ID" value="SPE28859.1"/>
    <property type="molecule type" value="Genomic_DNA"/>
</dbReference>
<proteinExistence type="predicted"/>